<name>A0AAD4ZZY5_SILAS</name>
<evidence type="ECO:0000256" key="5">
    <source>
        <dbReference type="ARBA" id="ARBA00022968"/>
    </source>
</evidence>
<accession>A0AAD4ZZY5</accession>
<evidence type="ECO:0000256" key="8">
    <source>
        <dbReference type="ARBA" id="ARBA00023136"/>
    </source>
</evidence>
<keyword evidence="9" id="KW-0675">Receptor</keyword>
<evidence type="ECO:0000313" key="9">
    <source>
        <dbReference type="EMBL" id="KAI5607188.1"/>
    </source>
</evidence>
<dbReference type="Proteomes" id="UP001205998">
    <property type="component" value="Unassembled WGS sequence"/>
</dbReference>
<comment type="caution">
    <text evidence="9">The sequence shown here is derived from an EMBL/GenBank/DDBJ whole genome shotgun (WGS) entry which is preliminary data.</text>
</comment>
<protein>
    <submittedName>
        <fullName evidence="9">Bombesin receptor-activated protein C6orf89-like</fullName>
    </submittedName>
</protein>
<keyword evidence="10" id="KW-1185">Reference proteome</keyword>
<proteinExistence type="predicted"/>
<dbReference type="InterPro" id="IPR038757">
    <property type="entry name" value="BRAP"/>
</dbReference>
<keyword evidence="7" id="KW-0333">Golgi apparatus</keyword>
<evidence type="ECO:0000256" key="3">
    <source>
        <dbReference type="ARBA" id="ARBA00022490"/>
    </source>
</evidence>
<keyword evidence="8" id="KW-0472">Membrane</keyword>
<keyword evidence="3" id="KW-0963">Cytoplasm</keyword>
<reference evidence="9" key="1">
    <citation type="submission" date="2018-07" db="EMBL/GenBank/DDBJ databases">
        <title>Comparative genomics of catfishes provides insights into carnivory and benthic adaptation.</title>
        <authorList>
            <person name="Zhang Y."/>
            <person name="Wang D."/>
            <person name="Peng Z."/>
            <person name="Zheng S."/>
            <person name="Shao F."/>
            <person name="Tao W."/>
        </authorList>
    </citation>
    <scope>NUCLEOTIDE SEQUENCE</scope>
    <source>
        <strain evidence="9">Chongqing</strain>
    </source>
</reference>
<evidence type="ECO:0000256" key="4">
    <source>
        <dbReference type="ARBA" id="ARBA00022692"/>
    </source>
</evidence>
<dbReference type="GO" id="GO:0005730">
    <property type="term" value="C:nucleolus"/>
    <property type="evidence" value="ECO:0007669"/>
    <property type="project" value="TreeGrafter"/>
</dbReference>
<dbReference type="GO" id="GO:0000139">
    <property type="term" value="C:Golgi membrane"/>
    <property type="evidence" value="ECO:0007669"/>
    <property type="project" value="UniProtKB-SubCell"/>
</dbReference>
<keyword evidence="4" id="KW-0812">Transmembrane</keyword>
<organism evidence="9 10">
    <name type="scientific">Silurus asotus</name>
    <name type="common">Amur catfish</name>
    <name type="synonym">Parasilurus asotus</name>
    <dbReference type="NCBI Taxonomy" id="30991"/>
    <lineage>
        <taxon>Eukaryota</taxon>
        <taxon>Metazoa</taxon>
        <taxon>Chordata</taxon>
        <taxon>Craniata</taxon>
        <taxon>Vertebrata</taxon>
        <taxon>Euteleostomi</taxon>
        <taxon>Actinopterygii</taxon>
        <taxon>Neopterygii</taxon>
        <taxon>Teleostei</taxon>
        <taxon>Ostariophysi</taxon>
        <taxon>Siluriformes</taxon>
        <taxon>Siluridae</taxon>
        <taxon>Silurus</taxon>
    </lineage>
</organism>
<dbReference type="PANTHER" id="PTHR35259:SF1">
    <property type="entry name" value="BOMBESIN RECEPTOR-ACTIVATED PROTEIN C6ORF89"/>
    <property type="match status" value="1"/>
</dbReference>
<sequence>MGTTLSEPCIYDKLSESIHILRHSGYRYGMSEREIEKFIKQVLETNEPRREPTQFPVLRTIAKVVVVTCVLLGLAFVYAQCLPASGSGSAVEQYNWSSPLRHIRLLSLPIAKKYKLHSKISPPPPTRALQQCLHAWWSVSHTLRNCSGCSSVFTVSTLFNTVSLQTHTQPVLVKLKMLHSSHSGLLTILMDEGEEVISEVFPQSSANFSLLWCCTAPFHSLHYTLYQRGDSRFREEMFHSLFPSARLSPLLQSVGSTIQRCRITHTSSSQSQGECVVGWLLVGDGFPTVHVFPHQRCQTQCSSFNWCLEPGDLVYADPQFWQLEMFPGRGENVVCDG</sequence>
<evidence type="ECO:0000256" key="7">
    <source>
        <dbReference type="ARBA" id="ARBA00023034"/>
    </source>
</evidence>
<dbReference type="PANTHER" id="PTHR35259">
    <property type="entry name" value="BOMBESIN RECEPTOR-ACTIVATED PROTEIN C6ORF89"/>
    <property type="match status" value="1"/>
</dbReference>
<feature type="non-terminal residue" evidence="9">
    <location>
        <position position="337"/>
    </location>
</feature>
<evidence type="ECO:0000313" key="10">
    <source>
        <dbReference type="Proteomes" id="UP001205998"/>
    </source>
</evidence>
<evidence type="ECO:0000256" key="6">
    <source>
        <dbReference type="ARBA" id="ARBA00022989"/>
    </source>
</evidence>
<dbReference type="EMBL" id="MU593954">
    <property type="protein sequence ID" value="KAI5607188.1"/>
    <property type="molecule type" value="Genomic_DNA"/>
</dbReference>
<comment type="subcellular location">
    <subcellularLocation>
        <location evidence="2">Cytoplasm</location>
    </subcellularLocation>
    <subcellularLocation>
        <location evidence="1">Golgi apparatus membrane</location>
        <topology evidence="1">Single-pass type II membrane protein</topology>
    </subcellularLocation>
</comment>
<keyword evidence="5" id="KW-0735">Signal-anchor</keyword>
<gene>
    <name evidence="9" type="ORF">C0J50_7304</name>
</gene>
<evidence type="ECO:0000256" key="2">
    <source>
        <dbReference type="ARBA" id="ARBA00004496"/>
    </source>
</evidence>
<dbReference type="AlphaFoldDB" id="A0AAD4ZZY5"/>
<keyword evidence="6" id="KW-1133">Transmembrane helix</keyword>
<evidence type="ECO:0000256" key="1">
    <source>
        <dbReference type="ARBA" id="ARBA00004323"/>
    </source>
</evidence>